<dbReference type="GO" id="GO:0005332">
    <property type="term" value="F:gamma-aminobutyric acid:sodium:chloride symporter activity"/>
    <property type="evidence" value="ECO:0007669"/>
    <property type="project" value="TreeGrafter"/>
</dbReference>
<dbReference type="InterPro" id="IPR000175">
    <property type="entry name" value="Na/ntran_symport"/>
</dbReference>
<dbReference type="EnsemblMetazoa" id="G20696.2">
    <property type="protein sequence ID" value="G20696.2:cds"/>
    <property type="gene ID" value="G20696"/>
</dbReference>
<organism evidence="7 8">
    <name type="scientific">Magallana gigas</name>
    <name type="common">Pacific oyster</name>
    <name type="synonym">Crassostrea gigas</name>
    <dbReference type="NCBI Taxonomy" id="29159"/>
    <lineage>
        <taxon>Eukaryota</taxon>
        <taxon>Metazoa</taxon>
        <taxon>Spiralia</taxon>
        <taxon>Lophotrochozoa</taxon>
        <taxon>Mollusca</taxon>
        <taxon>Bivalvia</taxon>
        <taxon>Autobranchia</taxon>
        <taxon>Pteriomorphia</taxon>
        <taxon>Ostreida</taxon>
        <taxon>Ostreoidea</taxon>
        <taxon>Ostreidae</taxon>
        <taxon>Magallana</taxon>
    </lineage>
</organism>
<protein>
    <submittedName>
        <fullName evidence="7">Uncharacterized protein</fullName>
    </submittedName>
</protein>
<keyword evidence="2" id="KW-0813">Transport</keyword>
<dbReference type="SUPFAM" id="SSF161070">
    <property type="entry name" value="SNF-like"/>
    <property type="match status" value="1"/>
</dbReference>
<dbReference type="Proteomes" id="UP000005408">
    <property type="component" value="Unassembled WGS sequence"/>
</dbReference>
<reference evidence="7" key="1">
    <citation type="submission" date="2022-08" db="UniProtKB">
        <authorList>
            <consortium name="EnsemblMetazoa"/>
        </authorList>
    </citation>
    <scope>IDENTIFICATION</scope>
    <source>
        <strain evidence="7">05x7-T-G4-1.051#20</strain>
    </source>
</reference>
<keyword evidence="8" id="KW-1185">Reference proteome</keyword>
<feature type="transmembrane region" description="Helical" evidence="6">
    <location>
        <begin position="94"/>
        <end position="117"/>
    </location>
</feature>
<dbReference type="AlphaFoldDB" id="A0A8W8JS84"/>
<evidence type="ECO:0000256" key="6">
    <source>
        <dbReference type="SAM" id="Phobius"/>
    </source>
</evidence>
<keyword evidence="3 6" id="KW-0812">Transmembrane</keyword>
<feature type="transmembrane region" description="Helical" evidence="6">
    <location>
        <begin position="12"/>
        <end position="32"/>
    </location>
</feature>
<evidence type="ECO:0000256" key="4">
    <source>
        <dbReference type="ARBA" id="ARBA00022989"/>
    </source>
</evidence>
<evidence type="ECO:0000313" key="8">
    <source>
        <dbReference type="Proteomes" id="UP000005408"/>
    </source>
</evidence>
<evidence type="ECO:0000256" key="3">
    <source>
        <dbReference type="ARBA" id="ARBA00022692"/>
    </source>
</evidence>
<feature type="transmembrane region" description="Helical" evidence="6">
    <location>
        <begin position="52"/>
        <end position="74"/>
    </location>
</feature>
<dbReference type="PRINTS" id="PR00176">
    <property type="entry name" value="NANEUSMPORT"/>
</dbReference>
<sequence>MYVFQLYDYYSASGVVLLWVCFWESIVIGWVYGSEKFNDAIEVMIGYRINKWFHICWKYLTPLVCTGIFAFQLIGFKPLKYNNEYEYPPWAQGFGLMLALVSMCCIPFYVVGKLLSLKGPIKERIKKAIVPKLTKDQISKKSRNKDGALLLQQIET</sequence>
<evidence type="ECO:0000256" key="1">
    <source>
        <dbReference type="ARBA" id="ARBA00004141"/>
    </source>
</evidence>
<comment type="subcellular location">
    <subcellularLocation>
        <location evidence="1">Membrane</location>
        <topology evidence="1">Multi-pass membrane protein</topology>
    </subcellularLocation>
</comment>
<proteinExistence type="predicted"/>
<evidence type="ECO:0000256" key="2">
    <source>
        <dbReference type="ARBA" id="ARBA00022448"/>
    </source>
</evidence>
<evidence type="ECO:0000256" key="5">
    <source>
        <dbReference type="ARBA" id="ARBA00023136"/>
    </source>
</evidence>
<dbReference type="PANTHER" id="PTHR11616">
    <property type="entry name" value="SODIUM/CHLORIDE DEPENDENT TRANSPORTER"/>
    <property type="match status" value="1"/>
</dbReference>
<dbReference type="InterPro" id="IPR037272">
    <property type="entry name" value="SNS_sf"/>
</dbReference>
<dbReference type="Pfam" id="PF00209">
    <property type="entry name" value="SNF"/>
    <property type="match status" value="1"/>
</dbReference>
<keyword evidence="4 6" id="KW-1133">Transmembrane helix</keyword>
<dbReference type="GO" id="GO:0005886">
    <property type="term" value="C:plasma membrane"/>
    <property type="evidence" value="ECO:0007669"/>
    <property type="project" value="TreeGrafter"/>
</dbReference>
<dbReference type="PROSITE" id="PS50267">
    <property type="entry name" value="NA_NEUROTRAN_SYMP_3"/>
    <property type="match status" value="1"/>
</dbReference>
<accession>A0A8W8JS84</accession>
<keyword evidence="5 6" id="KW-0472">Membrane</keyword>
<name>A0A8W8JS84_MAGGI</name>
<evidence type="ECO:0000313" key="7">
    <source>
        <dbReference type="EnsemblMetazoa" id="G20696.2:cds"/>
    </source>
</evidence>
<dbReference type="PANTHER" id="PTHR11616:SF325">
    <property type="entry name" value="TRANSPORTER"/>
    <property type="match status" value="1"/>
</dbReference>